<dbReference type="GO" id="GO:0004852">
    <property type="term" value="F:uroporphyrinogen-III synthase activity"/>
    <property type="evidence" value="ECO:0007669"/>
    <property type="project" value="InterPro"/>
</dbReference>
<comment type="caution">
    <text evidence="2">The sequence shown here is derived from an EMBL/GenBank/DDBJ whole genome shotgun (WGS) entry which is preliminary data.</text>
</comment>
<organism evidence="2 3">
    <name type="scientific">Modicella reniformis</name>
    <dbReference type="NCBI Taxonomy" id="1440133"/>
    <lineage>
        <taxon>Eukaryota</taxon>
        <taxon>Fungi</taxon>
        <taxon>Fungi incertae sedis</taxon>
        <taxon>Mucoromycota</taxon>
        <taxon>Mortierellomycotina</taxon>
        <taxon>Mortierellomycetes</taxon>
        <taxon>Mortierellales</taxon>
        <taxon>Mortierellaceae</taxon>
        <taxon>Modicella</taxon>
    </lineage>
</organism>
<dbReference type="AlphaFoldDB" id="A0A9P6IP86"/>
<dbReference type="PANTHER" id="PTHR12390:SF0">
    <property type="entry name" value="UROPORPHYRINOGEN-III SYNTHASE"/>
    <property type="match status" value="1"/>
</dbReference>
<dbReference type="InterPro" id="IPR036108">
    <property type="entry name" value="4pyrrol_syn_uPrphyn_synt_sf"/>
</dbReference>
<reference evidence="2" key="1">
    <citation type="journal article" date="2020" name="Fungal Divers.">
        <title>Resolving the Mortierellaceae phylogeny through synthesis of multi-gene phylogenetics and phylogenomics.</title>
        <authorList>
            <person name="Vandepol N."/>
            <person name="Liber J."/>
            <person name="Desiro A."/>
            <person name="Na H."/>
            <person name="Kennedy M."/>
            <person name="Barry K."/>
            <person name="Grigoriev I.V."/>
            <person name="Miller A.N."/>
            <person name="O'Donnell K."/>
            <person name="Stajich J.E."/>
            <person name="Bonito G."/>
        </authorList>
    </citation>
    <scope>NUCLEOTIDE SEQUENCE</scope>
    <source>
        <strain evidence="2">MES-2147</strain>
    </source>
</reference>
<name>A0A9P6IP86_9FUNG</name>
<accession>A0A9P6IP86</accession>
<protein>
    <submittedName>
        <fullName evidence="2">Uncharacterized protein</fullName>
    </submittedName>
</protein>
<evidence type="ECO:0000313" key="2">
    <source>
        <dbReference type="EMBL" id="KAF9941920.1"/>
    </source>
</evidence>
<dbReference type="GO" id="GO:0006780">
    <property type="term" value="P:uroporphyrinogen III biosynthetic process"/>
    <property type="evidence" value="ECO:0007669"/>
    <property type="project" value="InterPro"/>
</dbReference>
<evidence type="ECO:0000256" key="1">
    <source>
        <dbReference type="SAM" id="MobiDB-lite"/>
    </source>
</evidence>
<dbReference type="EMBL" id="JAAAHW010009386">
    <property type="protein sequence ID" value="KAF9941920.1"/>
    <property type="molecule type" value="Genomic_DNA"/>
</dbReference>
<dbReference type="PANTHER" id="PTHR12390">
    <property type="entry name" value="UROPORPHYRINOGEN III SYNTHASE"/>
    <property type="match status" value="1"/>
</dbReference>
<proteinExistence type="predicted"/>
<dbReference type="InterPro" id="IPR039793">
    <property type="entry name" value="UROS/Hem4"/>
</dbReference>
<feature type="region of interest" description="Disordered" evidence="1">
    <location>
        <begin position="14"/>
        <end position="46"/>
    </location>
</feature>
<dbReference type="Proteomes" id="UP000749646">
    <property type="component" value="Unassembled WGS sequence"/>
</dbReference>
<dbReference type="Gene3D" id="3.40.50.10090">
    <property type="match status" value="2"/>
</dbReference>
<keyword evidence="3" id="KW-1185">Reference proteome</keyword>
<dbReference type="OrthoDB" id="5595751at2759"/>
<dbReference type="GO" id="GO:0005829">
    <property type="term" value="C:cytosol"/>
    <property type="evidence" value="ECO:0007669"/>
    <property type="project" value="TreeGrafter"/>
</dbReference>
<sequence>MQLLRHSILLLKEAPGRDSEDLGQSSAGTHQQQQEQERPTQESDPYESALRALANDHVETTVDYLAPMATVFPESTVLSEAIAAGYPNTPFCRRGGHQERRCLDGSLWAFAVTSQNAVHAIEEALQQQLDPGATLASVKRVGFKTINCASPLAAEPTFGSGPTLSLDNGAQLVDFLISLEWPSEPLATATTTEAEVAAATKVMASTGENVPSPINSAPELWFLTGETRMKTLPETLTAHQKPFREVIVYKTEPRPLFEREFAQWLADKTIGTRWNEQGVIIEIEGSSSSSSSPSTTTTTTTTAAAAAALDKDRGMSVLWLVGFSPQGVDIAVPTLKTYFEECARQHHQTPVTAIEEYAYELRWAAIGPTTAKRIEEYLATTLQILQANLDPNHLVQQPNSIVRWSVKFNPTVAVAKAPKPEAVAQAIFQS</sequence>
<evidence type="ECO:0000313" key="3">
    <source>
        <dbReference type="Proteomes" id="UP000749646"/>
    </source>
</evidence>
<dbReference type="SUPFAM" id="SSF69618">
    <property type="entry name" value="HemD-like"/>
    <property type="match status" value="1"/>
</dbReference>
<gene>
    <name evidence="2" type="ORF">BGZ65_000534</name>
</gene>